<feature type="chain" id="PRO_5034709567" description="Secretoglobin family 1D member" evidence="5">
    <location>
        <begin position="22"/>
        <end position="82"/>
    </location>
</feature>
<evidence type="ECO:0000256" key="5">
    <source>
        <dbReference type="SAM" id="SignalP"/>
    </source>
</evidence>
<keyword evidence="7" id="KW-1185">Reference proteome</keyword>
<reference evidence="6" key="1">
    <citation type="submission" date="2025-08" db="UniProtKB">
        <authorList>
            <consortium name="Ensembl"/>
        </authorList>
    </citation>
    <scope>IDENTIFICATION</scope>
</reference>
<dbReference type="InterPro" id="IPR016126">
    <property type="entry name" value="Secretoglobin"/>
</dbReference>
<dbReference type="PROSITE" id="PS51311">
    <property type="entry name" value="SCGB"/>
    <property type="match status" value="1"/>
</dbReference>
<sequence length="82" mass="9213">MRLFLSVLLVTLALYCYEANAITCPALATDMTDFLFLKDTLYKKTLEKYNAPPEVIEAKMKVKTCTDEMSLSSRTLIGKALV</sequence>
<dbReference type="GO" id="GO:0005615">
    <property type="term" value="C:extracellular space"/>
    <property type="evidence" value="ECO:0007669"/>
    <property type="project" value="TreeGrafter"/>
</dbReference>
<dbReference type="CDD" id="cd00633">
    <property type="entry name" value="Secretoglobin"/>
    <property type="match status" value="1"/>
</dbReference>
<evidence type="ECO:0000313" key="6">
    <source>
        <dbReference type="Ensembl" id="ENSNVIP00000027466.1"/>
    </source>
</evidence>
<evidence type="ECO:0008006" key="8">
    <source>
        <dbReference type="Google" id="ProtNLM"/>
    </source>
</evidence>
<evidence type="ECO:0000256" key="4">
    <source>
        <dbReference type="ARBA" id="ARBA00038364"/>
    </source>
</evidence>
<dbReference type="Ensembl" id="ENSNVIT00000031862.1">
    <property type="protein sequence ID" value="ENSNVIP00000027466.1"/>
    <property type="gene ID" value="ENSNVIG00000021239.1"/>
</dbReference>
<accession>A0A8C7BPP4</accession>
<protein>
    <recommendedName>
        <fullName evidence="8">Secretoglobin family 1D member</fullName>
    </recommendedName>
</protein>
<proteinExistence type="inferred from homology"/>
<name>A0A8C7BPP4_NEOVI</name>
<dbReference type="PANTHER" id="PTHR11332:SF6">
    <property type="entry name" value="SECRETOGLOBIN FAMILY 1D MEMBER 4"/>
    <property type="match status" value="1"/>
</dbReference>
<keyword evidence="2" id="KW-0964">Secreted</keyword>
<keyword evidence="3 5" id="KW-0732">Signal</keyword>
<comment type="subcellular location">
    <subcellularLocation>
        <location evidence="1">Secreted</location>
    </subcellularLocation>
</comment>
<evidence type="ECO:0000256" key="3">
    <source>
        <dbReference type="ARBA" id="ARBA00022729"/>
    </source>
</evidence>
<dbReference type="Proteomes" id="UP000694425">
    <property type="component" value="Unplaced"/>
</dbReference>
<reference evidence="6" key="2">
    <citation type="submission" date="2025-09" db="UniProtKB">
        <authorList>
            <consortium name="Ensembl"/>
        </authorList>
    </citation>
    <scope>IDENTIFICATION</scope>
</reference>
<comment type="similarity">
    <text evidence="4">Belongs to the secretoglobin family. Lipophilin subfamily.</text>
</comment>
<dbReference type="AlphaFoldDB" id="A0A8C7BPP4"/>
<organism evidence="6 7">
    <name type="scientific">Neovison vison</name>
    <name type="common">American mink</name>
    <name type="synonym">Mustela vison</name>
    <dbReference type="NCBI Taxonomy" id="452646"/>
    <lineage>
        <taxon>Eukaryota</taxon>
        <taxon>Metazoa</taxon>
        <taxon>Chordata</taxon>
        <taxon>Craniata</taxon>
        <taxon>Vertebrata</taxon>
        <taxon>Euteleostomi</taxon>
        <taxon>Mammalia</taxon>
        <taxon>Eutheria</taxon>
        <taxon>Laurasiatheria</taxon>
        <taxon>Carnivora</taxon>
        <taxon>Caniformia</taxon>
        <taxon>Musteloidea</taxon>
        <taxon>Mustelidae</taxon>
        <taxon>Mustelinae</taxon>
        <taxon>Neogale</taxon>
    </lineage>
</organism>
<dbReference type="InterPro" id="IPR035960">
    <property type="entry name" value="Secretoglobin_sf"/>
</dbReference>
<feature type="signal peptide" evidence="5">
    <location>
        <begin position="1"/>
        <end position="21"/>
    </location>
</feature>
<dbReference type="GeneTree" id="ENSGT00530000063866"/>
<dbReference type="InterPro" id="IPR053723">
    <property type="entry name" value="Secretoglobin_Domain_sf"/>
</dbReference>
<dbReference type="PANTHER" id="PTHR11332">
    <property type="entry name" value="SECRETOGLOBIN FAMILY 1D"/>
    <property type="match status" value="1"/>
</dbReference>
<dbReference type="Pfam" id="PF01099">
    <property type="entry name" value="Uteroglobin"/>
    <property type="match status" value="1"/>
</dbReference>
<evidence type="ECO:0000256" key="2">
    <source>
        <dbReference type="ARBA" id="ARBA00022525"/>
    </source>
</evidence>
<evidence type="ECO:0000256" key="1">
    <source>
        <dbReference type="ARBA" id="ARBA00004613"/>
    </source>
</evidence>
<dbReference type="Gene3D" id="1.20.920.50">
    <property type="match status" value="1"/>
</dbReference>
<dbReference type="SUPFAM" id="SSF48201">
    <property type="entry name" value="Uteroglobin-like"/>
    <property type="match status" value="1"/>
</dbReference>
<evidence type="ECO:0000313" key="7">
    <source>
        <dbReference type="Proteomes" id="UP000694425"/>
    </source>
</evidence>